<feature type="compositionally biased region" description="Polar residues" evidence="1">
    <location>
        <begin position="612"/>
        <end position="626"/>
    </location>
</feature>
<feature type="transmembrane region" description="Helical" evidence="2">
    <location>
        <begin position="461"/>
        <end position="486"/>
    </location>
</feature>
<feature type="compositionally biased region" description="Basic and acidic residues" evidence="1">
    <location>
        <begin position="629"/>
        <end position="649"/>
    </location>
</feature>
<feature type="transmembrane region" description="Helical" evidence="2">
    <location>
        <begin position="319"/>
        <end position="343"/>
    </location>
</feature>
<evidence type="ECO:0000256" key="1">
    <source>
        <dbReference type="SAM" id="MobiDB-lite"/>
    </source>
</evidence>
<dbReference type="AlphaFoldDB" id="A0A4Y9Y3M4"/>
<evidence type="ECO:0000313" key="3">
    <source>
        <dbReference type="EMBL" id="TFY57084.1"/>
    </source>
</evidence>
<feature type="transmembrane region" description="Helical" evidence="2">
    <location>
        <begin position="377"/>
        <end position="398"/>
    </location>
</feature>
<feature type="transmembrane region" description="Helical" evidence="2">
    <location>
        <begin position="290"/>
        <end position="312"/>
    </location>
</feature>
<evidence type="ECO:0000256" key="2">
    <source>
        <dbReference type="SAM" id="Phobius"/>
    </source>
</evidence>
<feature type="transmembrane region" description="Helical" evidence="2">
    <location>
        <begin position="534"/>
        <end position="556"/>
    </location>
</feature>
<dbReference type="Proteomes" id="UP000298327">
    <property type="component" value="Unassembled WGS sequence"/>
</dbReference>
<comment type="caution">
    <text evidence="3">The sequence shown here is derived from an EMBL/GenBank/DDBJ whole genome shotgun (WGS) entry which is preliminary data.</text>
</comment>
<proteinExistence type="predicted"/>
<dbReference type="OrthoDB" id="3341077at2759"/>
<name>A0A4Y9Y3M4_9AGAM</name>
<feature type="region of interest" description="Disordered" evidence="1">
    <location>
        <begin position="610"/>
        <end position="649"/>
    </location>
</feature>
<feature type="transmembrane region" description="Helical" evidence="2">
    <location>
        <begin position="410"/>
        <end position="430"/>
    </location>
</feature>
<evidence type="ECO:0000313" key="4">
    <source>
        <dbReference type="Proteomes" id="UP000298327"/>
    </source>
</evidence>
<accession>A0A4Y9Y3M4</accession>
<keyword evidence="2" id="KW-0812">Transmembrane</keyword>
<organism evidence="3 4">
    <name type="scientific">Dentipellis fragilis</name>
    <dbReference type="NCBI Taxonomy" id="205917"/>
    <lineage>
        <taxon>Eukaryota</taxon>
        <taxon>Fungi</taxon>
        <taxon>Dikarya</taxon>
        <taxon>Basidiomycota</taxon>
        <taxon>Agaricomycotina</taxon>
        <taxon>Agaricomycetes</taxon>
        <taxon>Russulales</taxon>
        <taxon>Hericiaceae</taxon>
        <taxon>Dentipellis</taxon>
    </lineage>
</organism>
<protein>
    <submittedName>
        <fullName evidence="3">Uncharacterized protein</fullName>
    </submittedName>
</protein>
<reference evidence="3 4" key="1">
    <citation type="submission" date="2019-02" db="EMBL/GenBank/DDBJ databases">
        <title>Genome sequencing of the rare red list fungi Dentipellis fragilis.</title>
        <authorList>
            <person name="Buettner E."/>
            <person name="Kellner H."/>
        </authorList>
    </citation>
    <scope>NUCLEOTIDE SEQUENCE [LARGE SCALE GENOMIC DNA]</scope>
    <source>
        <strain evidence="3 4">DSM 105465</strain>
    </source>
</reference>
<dbReference type="EMBL" id="SEOQ01000777">
    <property type="protein sequence ID" value="TFY57084.1"/>
    <property type="molecule type" value="Genomic_DNA"/>
</dbReference>
<keyword evidence="2" id="KW-0472">Membrane</keyword>
<sequence>MNPLLAQKIADGVGLEWEEIVGEDEGYEEVMVKVKGSRAGVAAYLSSPPGCSRSSHAHNASAETYARPQPLDPFVPPAFDYPLSGTVAYIYRARLSIPSLHLIIVDARIHDHSNRPSQIPRTTCGATWTKQIAAEYHRSRRFLVILDGNVGIQTPTSLEALSAQNTAKCVLVKSFRRRACYSYAVFGQRYCGSQALPSHQSRGGSSQTSTKPSVTVVSDIFMQRRVFDIYRLFLLLRRDICYYRCARQSSINIVGLRRIECIELLLSHVSLISFPSMCGEQYFVARILDLWAMTVVYGLYVALFGGSIYVLLYRRPNMYHLVTSVALFLFTTGYVGVTLAAILDEPLAVSSSTYRNHTLESCNLDSPEKVYAELSNAYIIGVAQAAMSAFLADGVLIYRFVVLWPQRRWVAFPLGALLLAPAAASLALLYKVVQIYLLIHSRSMTTVSLQYLQVGVSRLNIAYNFLQLAYTTTTTGLIASRIWLLVRQLEKVLGKGAGARYRTAVSILVESGSLLFVSQLVLICVLYELPDGPIYEVIFIDVTQILTVIAPTLIIVRVGAGKGFDSVVETAHLHHGSQGIQDTQVRSIRFAEHRTATTDLSHLASLGGAAQDTASESDADISSGSGRSDVFEQERGRKGEKVEVDLNVV</sequence>
<keyword evidence="4" id="KW-1185">Reference proteome</keyword>
<keyword evidence="2" id="KW-1133">Transmembrane helix</keyword>
<feature type="transmembrane region" description="Helical" evidence="2">
    <location>
        <begin position="507"/>
        <end position="528"/>
    </location>
</feature>
<gene>
    <name evidence="3" type="ORF">EVG20_g8683</name>
</gene>